<dbReference type="GeneID" id="27676991"/>
<dbReference type="EMBL" id="JQFZ01000016">
    <property type="protein sequence ID" value="KGO63097.1"/>
    <property type="molecule type" value="Genomic_DNA"/>
</dbReference>
<keyword evidence="2" id="KW-1185">Reference proteome</keyword>
<sequence>MDSGTREPHSFLKRLSRQLKAFESNYPSYDDLQRFGIQVSQVATVNDEKILFDPCFFHPHPDRLLQKYPVSLSPEENEKPPRMRLVPTLDEILEDCQEEYSDPEEVQEAVEAQIEALENLQYHEDWYMQGLSIHEYMGWQLQVSRNIQPGIRCLWDLGDQEFF</sequence>
<dbReference type="RefSeq" id="XP_016603582.1">
    <property type="nucleotide sequence ID" value="XM_016741572.1"/>
</dbReference>
<dbReference type="VEuPathDB" id="FungiDB:PEXP_071280"/>
<proteinExistence type="predicted"/>
<dbReference type="STRING" id="27334.A0A0A2J276"/>
<evidence type="ECO:0000313" key="2">
    <source>
        <dbReference type="Proteomes" id="UP000030143"/>
    </source>
</evidence>
<dbReference type="AlphaFoldDB" id="A0A0A2J276"/>
<comment type="caution">
    <text evidence="1">The sequence shown here is derived from an EMBL/GenBank/DDBJ whole genome shotgun (WGS) entry which is preliminary data.</text>
</comment>
<reference evidence="1 2" key="1">
    <citation type="journal article" date="2015" name="Mol. Plant Microbe Interact.">
        <title>Genome, transcriptome, and functional analyses of Penicillium expansum provide new insights into secondary metabolism and pathogenicity.</title>
        <authorList>
            <person name="Ballester A.R."/>
            <person name="Marcet-Houben M."/>
            <person name="Levin E."/>
            <person name="Sela N."/>
            <person name="Selma-Lazaro C."/>
            <person name="Carmona L."/>
            <person name="Wisniewski M."/>
            <person name="Droby S."/>
            <person name="Gonzalez-Candelas L."/>
            <person name="Gabaldon T."/>
        </authorList>
    </citation>
    <scope>NUCLEOTIDE SEQUENCE [LARGE SCALE GENOMIC DNA]</scope>
    <source>
        <strain evidence="1 2">MD-8</strain>
    </source>
</reference>
<name>A0A0A2J276_PENEN</name>
<dbReference type="Proteomes" id="UP000030143">
    <property type="component" value="Unassembled WGS sequence"/>
</dbReference>
<protein>
    <submittedName>
        <fullName evidence="1">Uncharacterized protein</fullName>
    </submittedName>
</protein>
<organism evidence="1 2">
    <name type="scientific">Penicillium expansum</name>
    <name type="common">Blue mold rot fungus</name>
    <dbReference type="NCBI Taxonomy" id="27334"/>
    <lineage>
        <taxon>Eukaryota</taxon>
        <taxon>Fungi</taxon>
        <taxon>Dikarya</taxon>
        <taxon>Ascomycota</taxon>
        <taxon>Pezizomycotina</taxon>
        <taxon>Eurotiomycetes</taxon>
        <taxon>Eurotiomycetidae</taxon>
        <taxon>Eurotiales</taxon>
        <taxon>Aspergillaceae</taxon>
        <taxon>Penicillium</taxon>
    </lineage>
</organism>
<gene>
    <name evidence="1" type="ORF">PEX2_042970</name>
</gene>
<dbReference type="HOGENOM" id="CLU_1627643_0_0_1"/>
<accession>A0A0A2J276</accession>
<evidence type="ECO:0000313" key="1">
    <source>
        <dbReference type="EMBL" id="KGO63097.1"/>
    </source>
</evidence>